<dbReference type="PROSITE" id="PS50011">
    <property type="entry name" value="PROTEIN_KINASE_DOM"/>
    <property type="match status" value="1"/>
</dbReference>
<evidence type="ECO:0000256" key="2">
    <source>
        <dbReference type="ARBA" id="ARBA00023043"/>
    </source>
</evidence>
<feature type="repeat" description="ANK" evidence="3">
    <location>
        <begin position="779"/>
        <end position="811"/>
    </location>
</feature>
<dbReference type="SMART" id="SM00248">
    <property type="entry name" value="ANK"/>
    <property type="match status" value="8"/>
</dbReference>
<dbReference type="GO" id="GO:0004672">
    <property type="term" value="F:protein kinase activity"/>
    <property type="evidence" value="ECO:0007669"/>
    <property type="project" value="InterPro"/>
</dbReference>
<dbReference type="Proteomes" id="UP000184330">
    <property type="component" value="Unassembled WGS sequence"/>
</dbReference>
<name>A0A1L7XI58_9HELO</name>
<dbReference type="InterPro" id="IPR002110">
    <property type="entry name" value="Ankyrin_rpt"/>
</dbReference>
<keyword evidence="7" id="KW-1185">Reference proteome</keyword>
<evidence type="ECO:0000256" key="4">
    <source>
        <dbReference type="SAM" id="MobiDB-lite"/>
    </source>
</evidence>
<keyword evidence="2 3" id="KW-0040">ANK repeat</keyword>
<feature type="repeat" description="ANK" evidence="3">
    <location>
        <begin position="896"/>
        <end position="928"/>
    </location>
</feature>
<dbReference type="STRING" id="576137.A0A1L7XI58"/>
<dbReference type="InterPro" id="IPR008271">
    <property type="entry name" value="Ser/Thr_kinase_AS"/>
</dbReference>
<dbReference type="PANTHER" id="PTHR24198:SF165">
    <property type="entry name" value="ANKYRIN REPEAT-CONTAINING PROTEIN-RELATED"/>
    <property type="match status" value="1"/>
</dbReference>
<dbReference type="EMBL" id="FJOG01000027">
    <property type="protein sequence ID" value="CZR64725.1"/>
    <property type="molecule type" value="Genomic_DNA"/>
</dbReference>
<organism evidence="6 7">
    <name type="scientific">Phialocephala subalpina</name>
    <dbReference type="NCBI Taxonomy" id="576137"/>
    <lineage>
        <taxon>Eukaryota</taxon>
        <taxon>Fungi</taxon>
        <taxon>Dikarya</taxon>
        <taxon>Ascomycota</taxon>
        <taxon>Pezizomycotina</taxon>
        <taxon>Leotiomycetes</taxon>
        <taxon>Helotiales</taxon>
        <taxon>Mollisiaceae</taxon>
        <taxon>Phialocephala</taxon>
        <taxon>Phialocephala fortinii species complex</taxon>
    </lineage>
</organism>
<dbReference type="Gene3D" id="1.25.40.10">
    <property type="entry name" value="Tetratricopeptide repeat domain"/>
    <property type="match status" value="1"/>
</dbReference>
<dbReference type="SUPFAM" id="SSF56112">
    <property type="entry name" value="Protein kinase-like (PK-like)"/>
    <property type="match status" value="1"/>
</dbReference>
<dbReference type="PROSITE" id="PS50088">
    <property type="entry name" value="ANK_REPEAT"/>
    <property type="match status" value="4"/>
</dbReference>
<dbReference type="PROSITE" id="PS00108">
    <property type="entry name" value="PROTEIN_KINASE_ST"/>
    <property type="match status" value="1"/>
</dbReference>
<dbReference type="InterPro" id="IPR036770">
    <property type="entry name" value="Ankyrin_rpt-contain_sf"/>
</dbReference>
<feature type="domain" description="Protein kinase" evidence="5">
    <location>
        <begin position="65"/>
        <end position="376"/>
    </location>
</feature>
<dbReference type="InterPro" id="IPR000719">
    <property type="entry name" value="Prot_kinase_dom"/>
</dbReference>
<protein>
    <recommendedName>
        <fullName evidence="5">Protein kinase domain-containing protein</fullName>
    </recommendedName>
</protein>
<dbReference type="Pfam" id="PF00023">
    <property type="entry name" value="Ank"/>
    <property type="match status" value="1"/>
</dbReference>
<sequence>MASLATPILVHSSQFSVNSLASGVNREQKSTSAIDSNPGTRSLEIGAIIQHSLDCGLQIIDEDAFQRIRFLGSGGTMSVYEGWWKERSQAVALKYVNASPPMEASSISNNESELQQILQSAGLEISVLVHEGMRRHPNIVEILAVSWQQVKARDNFIEIYPVLVMELACPSHPTLDKLISAGISLSLKLELLRDVLEGLSAVHDLKIVHGDIKPENVLIFNSTKGRPTAKLSDFGLSQANPDLEAGGTEYWNAPECLKGASEHHRMFAKSPKRDFYSYGLLVCYALLEELPFAQRGWALPEISRMKVEDKVGPELVSRWRLADENVDEMTISELDLKEIGTEVSQMNKMVWELIPDMLNAEPEARATAKSSKSAFYPHTASRSAEEKVLKAAVSDNLLPAVSNVLERRFMAPESPCSPSIPQSLRVALFKHYLSEAKHQIKTRRSHAMLQIGLFKTYAFGTRYDITEAVDWFSRAASEGSHKAKIWVFRLERQLKQSVLSLVPGLTTKTRATWIVECLLREFAACFRSYIPSDLQVDKLQDQLKNTLLELAPELIESGLRRAVDEDIIKTLGIKQTDIANDLFWTNYPSLRQAIQEDDDSLLHRALMIDKHSISADLREKLVVAATEQRSMSILRELICQPTFSLGFEIALVKSLRKSDTGMARFLLDLGTPGTSILSGRDLHEVICGCANDAVALALGVLDRVRFNLNDPLLCPSYSDSLLLRRQALDGIYMLMAINPDINSTLDNFHPPLFVGIGRNQYYTVRLILALGGNPNVRYMGMTALHLAVKMLRPLMVATLLAFGADPNARDFKSQYETPLHQISSGFLVPPYYVDDTYMELLDYFGDPFTPAPHDSDEHNSHRRLIMHLLLAYGADVGALELNGFTPFMSAIASRGEGFSALHVAIEVGNLQMLRYIIRSSDKSSLNGSKASISPLNLAAASDKKASSLETLLEAGADPTVTSRGGKGPLMTAVRHSQKISFSILLRHIKMLPIRSQIAAISATDICGRSAAHIALNCEDPSMTTYFLEAIIPHMSDIDQRDVTGYNLLHWTVIKKNLTAMKLLLHNGADINSRGYKGMTSLHLAYSLEASEFIEFLHSLEANAAVLDDSGLNPFQFSLFAKQNPDVMKKMRIEARQLEDVATRAQEKESQATTAEREERQEQLRKGSEYIPGDRFTRDSPESITEIEASHLRVVEISIQTHGEKHQGTLQKLNNLGCVYERYGRLKKAEDVYRQGWRASVGIFGNHHRLSQDFANKIMRVLVDTGRQGEANDVAQWISDFGQETLRQTFLEIHAKNDPGKWKTVPRPIVSTDILCLKCDASKCQNLGDLKCPRCKVHQYCSESCRVLDLKDDKSTHRECILSLPPEEHPSIAIEGLHGTDPFTTEIARIIIERLTRGFDRTDFVDFPPQVTAAHMVYYNPRNFDTPLRLQTERDMAVFFMPGEYRFRFKWPGNDHWHSPENMRMVQLYKEMDFWIAPLPKSHSNSSDPIAETDEDDGRSLGTQLLVMAKLINVDFTEPRRRRAERLNLPSWIC</sequence>
<keyword evidence="1" id="KW-0677">Repeat</keyword>
<dbReference type="InterPro" id="IPR011990">
    <property type="entry name" value="TPR-like_helical_dom_sf"/>
</dbReference>
<reference evidence="6 7" key="1">
    <citation type="submission" date="2016-03" db="EMBL/GenBank/DDBJ databases">
        <authorList>
            <person name="Ploux O."/>
        </authorList>
    </citation>
    <scope>NUCLEOTIDE SEQUENCE [LARGE SCALE GENOMIC DNA]</scope>
    <source>
        <strain evidence="6 7">UAMH 11012</strain>
    </source>
</reference>
<evidence type="ECO:0000259" key="5">
    <source>
        <dbReference type="PROSITE" id="PS50011"/>
    </source>
</evidence>
<proteinExistence type="predicted"/>
<evidence type="ECO:0000256" key="1">
    <source>
        <dbReference type="ARBA" id="ARBA00022737"/>
    </source>
</evidence>
<dbReference type="PANTHER" id="PTHR24198">
    <property type="entry name" value="ANKYRIN REPEAT AND PROTEIN KINASE DOMAIN-CONTAINING PROTEIN"/>
    <property type="match status" value="1"/>
</dbReference>
<dbReference type="SUPFAM" id="SSF48403">
    <property type="entry name" value="Ankyrin repeat"/>
    <property type="match status" value="2"/>
</dbReference>
<gene>
    <name evidence="6" type="ORF">PAC_14624</name>
</gene>
<dbReference type="GO" id="GO:0005524">
    <property type="term" value="F:ATP binding"/>
    <property type="evidence" value="ECO:0007669"/>
    <property type="project" value="InterPro"/>
</dbReference>
<feature type="repeat" description="ANK" evidence="3">
    <location>
        <begin position="930"/>
        <end position="963"/>
    </location>
</feature>
<dbReference type="SMART" id="SM00220">
    <property type="entry name" value="S_TKc"/>
    <property type="match status" value="1"/>
</dbReference>
<feature type="region of interest" description="Disordered" evidence="4">
    <location>
        <begin position="1140"/>
        <end position="1179"/>
    </location>
</feature>
<dbReference type="Gene3D" id="1.10.510.10">
    <property type="entry name" value="Transferase(Phosphotransferase) domain 1"/>
    <property type="match status" value="1"/>
</dbReference>
<feature type="compositionally biased region" description="Basic and acidic residues" evidence="4">
    <location>
        <begin position="1140"/>
        <end position="1167"/>
    </location>
</feature>
<dbReference type="PROSITE" id="PS50297">
    <property type="entry name" value="ANK_REP_REGION"/>
    <property type="match status" value="3"/>
</dbReference>
<evidence type="ECO:0000256" key="3">
    <source>
        <dbReference type="PROSITE-ProRule" id="PRU00023"/>
    </source>
</evidence>
<dbReference type="Gene3D" id="1.25.40.20">
    <property type="entry name" value="Ankyrin repeat-containing domain"/>
    <property type="match status" value="3"/>
</dbReference>
<dbReference type="CDD" id="cd00180">
    <property type="entry name" value="PKc"/>
    <property type="match status" value="1"/>
</dbReference>
<dbReference type="InterPro" id="IPR011009">
    <property type="entry name" value="Kinase-like_dom_sf"/>
</dbReference>
<evidence type="ECO:0000313" key="7">
    <source>
        <dbReference type="Proteomes" id="UP000184330"/>
    </source>
</evidence>
<feature type="repeat" description="ANK" evidence="3">
    <location>
        <begin position="1043"/>
        <end position="1075"/>
    </location>
</feature>
<dbReference type="OrthoDB" id="626167at2759"/>
<evidence type="ECO:0000313" key="6">
    <source>
        <dbReference type="EMBL" id="CZR64725.1"/>
    </source>
</evidence>
<dbReference type="Gene3D" id="3.30.200.20">
    <property type="entry name" value="Phosphorylase Kinase, domain 1"/>
    <property type="match status" value="1"/>
</dbReference>
<accession>A0A1L7XI58</accession>
<dbReference type="Pfam" id="PF00069">
    <property type="entry name" value="Pkinase"/>
    <property type="match status" value="1"/>
</dbReference>
<dbReference type="Pfam" id="PF12796">
    <property type="entry name" value="Ank_2"/>
    <property type="match status" value="1"/>
</dbReference>